<dbReference type="AlphaFoldDB" id="S6D8A9"/>
<keyword evidence="1" id="KW-0812">Transmembrane</keyword>
<feature type="transmembrane region" description="Helical" evidence="1">
    <location>
        <begin position="187"/>
        <end position="205"/>
    </location>
</feature>
<dbReference type="RefSeq" id="WP_020936146.1">
    <property type="nucleotide sequence ID" value="NC_021921.1"/>
</dbReference>
<reference evidence="2 3" key="1">
    <citation type="journal article" date="2014" name="Environ. Microbiol.">
        <title>Halorhabdus tiamatea: proteogenomics and glycosidase activity measurements identify the first cultivated euryarchaeon from a deep-sea anoxic brine lake as potential polysaccharide degrader.</title>
        <authorList>
            <person name="Werner J."/>
            <person name="Ferrer M."/>
            <person name="Michel G."/>
            <person name="Mann A.J."/>
            <person name="Huang S."/>
            <person name="Juarez S."/>
            <person name="Ciordia S."/>
            <person name="Albar J.P."/>
            <person name="Alcaide M."/>
            <person name="La Cono V."/>
            <person name="Yakimov M.M."/>
            <person name="Antunes A."/>
            <person name="Taborda M."/>
            <person name="Da Costa M.S."/>
            <person name="Amann R.I."/>
            <person name="Gloeckner F.O."/>
            <person name="Golyshina O.V."/>
            <person name="Golyshin P.N."/>
            <person name="Teeling H."/>
        </authorList>
    </citation>
    <scope>NUCLEOTIDE SEQUENCE [LARGE SCALE GENOMIC DNA]</scope>
    <source>
        <strain evidence="3">SARL4B</strain>
    </source>
</reference>
<keyword evidence="1" id="KW-1133">Transmembrane helix</keyword>
<sequence length="210" mass="20940">MDLASWWDQPIGGLREFDRRRLAGGALVVAGTLITIGITVAGSLYPGYSIHAQTISELGATDASGQLVQPAATVFALSMGTGGGLVILAGLAARSALGPRLAGAFTATGVGVLGVAAFPVHVGAPHAIAALVAFAGGGVTALLAAVETRGTIRWLSAGLGASTLLALVAFLALGGDTPLGIGGLERLVSLPIQCFTILFGGWLLGTTERQ</sequence>
<evidence type="ECO:0000313" key="2">
    <source>
        <dbReference type="EMBL" id="CCQ33371.1"/>
    </source>
</evidence>
<keyword evidence="1" id="KW-0472">Membrane</keyword>
<organism evidence="2 3">
    <name type="scientific">Halorhabdus tiamatea SARL4B</name>
    <dbReference type="NCBI Taxonomy" id="1033806"/>
    <lineage>
        <taxon>Archaea</taxon>
        <taxon>Methanobacteriati</taxon>
        <taxon>Methanobacteriota</taxon>
        <taxon>Stenosarchaea group</taxon>
        <taxon>Halobacteria</taxon>
        <taxon>Halobacteriales</taxon>
        <taxon>Haloarculaceae</taxon>
        <taxon>Halorhabdus</taxon>
    </lineage>
</organism>
<dbReference type="KEGG" id="hti:HTIA_1237"/>
<dbReference type="HOGENOM" id="CLU_080422_2_0_2"/>
<proteinExistence type="predicted"/>
<dbReference type="Pfam" id="PF06197">
    <property type="entry name" value="DUF998"/>
    <property type="match status" value="1"/>
</dbReference>
<keyword evidence="3" id="KW-1185">Reference proteome</keyword>
<dbReference type="OrthoDB" id="46160at2157"/>
<feature type="transmembrane region" description="Helical" evidence="1">
    <location>
        <begin position="126"/>
        <end position="146"/>
    </location>
</feature>
<feature type="transmembrane region" description="Helical" evidence="1">
    <location>
        <begin position="67"/>
        <end position="89"/>
    </location>
</feature>
<dbReference type="InterPro" id="IPR009339">
    <property type="entry name" value="DUF998"/>
</dbReference>
<protein>
    <submittedName>
        <fullName evidence="2">Hypothetical membrane protein (DUF998)</fullName>
    </submittedName>
</protein>
<dbReference type="GeneID" id="23800205"/>
<dbReference type="EMBL" id="HF571520">
    <property type="protein sequence ID" value="CCQ33371.1"/>
    <property type="molecule type" value="Genomic_DNA"/>
</dbReference>
<dbReference type="Proteomes" id="UP000015381">
    <property type="component" value="Chromosome I"/>
</dbReference>
<gene>
    <name evidence="2" type="ORF">HTIA_1237</name>
</gene>
<name>S6D8A9_9EURY</name>
<evidence type="ECO:0000313" key="3">
    <source>
        <dbReference type="Proteomes" id="UP000015381"/>
    </source>
</evidence>
<dbReference type="PATRIC" id="fig|1033806.12.peg.1227"/>
<feature type="transmembrane region" description="Helical" evidence="1">
    <location>
        <begin position="153"/>
        <end position="175"/>
    </location>
</feature>
<feature type="transmembrane region" description="Helical" evidence="1">
    <location>
        <begin position="101"/>
        <end position="120"/>
    </location>
</feature>
<evidence type="ECO:0000256" key="1">
    <source>
        <dbReference type="SAM" id="Phobius"/>
    </source>
</evidence>
<feature type="transmembrane region" description="Helical" evidence="1">
    <location>
        <begin position="22"/>
        <end position="47"/>
    </location>
</feature>
<accession>S6D8A9</accession>